<accession>A0AAX3ZLY5</accession>
<dbReference type="Proteomes" id="UP001231701">
    <property type="component" value="Chromosome"/>
</dbReference>
<dbReference type="Gene3D" id="1.20.1290.10">
    <property type="entry name" value="AhpD-like"/>
    <property type="match status" value="1"/>
</dbReference>
<evidence type="ECO:0000313" key="5">
    <source>
        <dbReference type="Proteomes" id="UP001605990"/>
    </source>
</evidence>
<dbReference type="GeneID" id="90944830"/>
<reference evidence="2 5" key="2">
    <citation type="submission" date="2024-10" db="EMBL/GenBank/DDBJ databases">
        <title>Draft genome assembly of a novel steroid transforming actinomycete isolated from African clawed frog Xenopus laevis.</title>
        <authorList>
            <person name="Bragin E."/>
            <person name="Kollerov V."/>
            <person name="Donova M.V."/>
        </authorList>
    </citation>
    <scope>NUCLEOTIDE SEQUENCE [LARGE SCALE GENOMIC DNA]</scope>
    <source>
        <strain evidence="2 5">MTOC-St3</strain>
    </source>
</reference>
<dbReference type="InterPro" id="IPR004675">
    <property type="entry name" value="AhpD_core"/>
</dbReference>
<dbReference type="PANTHER" id="PTHR34846">
    <property type="entry name" value="4-CARBOXYMUCONOLACTONE DECARBOXYLASE FAMILY PROTEIN (AFU_ORTHOLOGUE AFUA_6G11590)"/>
    <property type="match status" value="1"/>
</dbReference>
<dbReference type="InterPro" id="IPR029032">
    <property type="entry name" value="AhpD-like"/>
</dbReference>
<dbReference type="RefSeq" id="WP_019330026.1">
    <property type="nucleotide sequence ID" value="NZ_CP121271.1"/>
</dbReference>
<proteinExistence type="predicted"/>
<dbReference type="AlphaFoldDB" id="A0AAX3ZLY5"/>
<evidence type="ECO:0000313" key="4">
    <source>
        <dbReference type="Proteomes" id="UP001231701"/>
    </source>
</evidence>
<evidence type="ECO:0000313" key="2">
    <source>
        <dbReference type="EMBL" id="MFG6294327.1"/>
    </source>
</evidence>
<dbReference type="Pfam" id="PF02627">
    <property type="entry name" value="CMD"/>
    <property type="match status" value="1"/>
</dbReference>
<keyword evidence="5" id="KW-1185">Reference proteome</keyword>
<gene>
    <name evidence="2" type="ORF">ACGU38_02995</name>
    <name evidence="3" type="ORF">P7W03_22360</name>
</gene>
<sequence>MTTTNENTATDPFAPEEPARLEWAKHAPEVWKAMLGLEKAAGRGLDPKLKELVKIRASQLNHCAFCLDMHTKDALAAGESVERIVQLSAWQESRHFYTEREIAAIELTEAVTVLTDGFVPDDVYGRAAKLFDESELAHLIAAITVINAWNRFGVTCRLTPGHYTPGQHG</sequence>
<evidence type="ECO:0000259" key="1">
    <source>
        <dbReference type="Pfam" id="PF02627"/>
    </source>
</evidence>
<dbReference type="InterPro" id="IPR003779">
    <property type="entry name" value="CMD-like"/>
</dbReference>
<protein>
    <submittedName>
        <fullName evidence="3">Carboxymuconolactone decarboxylase family protein</fullName>
    </submittedName>
</protein>
<organism evidence="3 4">
    <name type="scientific">Streptomyces rochei</name>
    <name type="common">Streptomyces parvullus</name>
    <dbReference type="NCBI Taxonomy" id="1928"/>
    <lineage>
        <taxon>Bacteria</taxon>
        <taxon>Bacillati</taxon>
        <taxon>Actinomycetota</taxon>
        <taxon>Actinomycetes</taxon>
        <taxon>Kitasatosporales</taxon>
        <taxon>Streptomycetaceae</taxon>
        <taxon>Streptomyces</taxon>
        <taxon>Streptomyces rochei group</taxon>
    </lineage>
</organism>
<dbReference type="Proteomes" id="UP001605990">
    <property type="component" value="Unassembled WGS sequence"/>
</dbReference>
<dbReference type="EMBL" id="CP121271">
    <property type="protein sequence ID" value="WMC88139.1"/>
    <property type="molecule type" value="Genomic_DNA"/>
</dbReference>
<dbReference type="SUPFAM" id="SSF69118">
    <property type="entry name" value="AhpD-like"/>
    <property type="match status" value="1"/>
</dbReference>
<feature type="domain" description="Carboxymuconolactone decarboxylase-like" evidence="1">
    <location>
        <begin position="28"/>
        <end position="109"/>
    </location>
</feature>
<evidence type="ECO:0000313" key="3">
    <source>
        <dbReference type="EMBL" id="WMC88139.1"/>
    </source>
</evidence>
<dbReference type="EMBL" id="JBIENY010000040">
    <property type="protein sequence ID" value="MFG6294327.1"/>
    <property type="molecule type" value="Genomic_DNA"/>
</dbReference>
<dbReference type="NCBIfam" id="TIGR00778">
    <property type="entry name" value="ahpD_dom"/>
    <property type="match status" value="1"/>
</dbReference>
<dbReference type="GO" id="GO:0051920">
    <property type="term" value="F:peroxiredoxin activity"/>
    <property type="evidence" value="ECO:0007669"/>
    <property type="project" value="InterPro"/>
</dbReference>
<dbReference type="PANTHER" id="PTHR34846:SF10">
    <property type="entry name" value="CYTOPLASMIC PROTEIN"/>
    <property type="match status" value="1"/>
</dbReference>
<reference evidence="3" key="1">
    <citation type="submission" date="2023-03" db="EMBL/GenBank/DDBJ databases">
        <title>Borrelidin-producing and root-colonizing Streptomyces rochei is a potent biopesticide for soil-borne oomycete-caused plant diseases.</title>
        <authorList>
            <person name="Zhou D."/>
            <person name="Wang X."/>
            <person name="Navarro-Munoz J.C."/>
            <person name="Li W."/>
            <person name="Li J."/>
            <person name="Jiu M."/>
            <person name="Deng S."/>
            <person name="Ye Y."/>
            <person name="Daly P."/>
            <person name="Wei L."/>
        </authorList>
    </citation>
    <scope>NUCLEOTIDE SEQUENCE</scope>
    <source>
        <strain evidence="3">JK1</strain>
    </source>
</reference>
<name>A0AAX3ZLY5_STRRO</name>